<dbReference type="PROSITE" id="PS00061">
    <property type="entry name" value="ADH_SHORT"/>
    <property type="match status" value="1"/>
</dbReference>
<organism evidence="3 4">
    <name type="scientific">Solirubrobacter pauli</name>
    <dbReference type="NCBI Taxonomy" id="166793"/>
    <lineage>
        <taxon>Bacteria</taxon>
        <taxon>Bacillati</taxon>
        <taxon>Actinomycetota</taxon>
        <taxon>Thermoleophilia</taxon>
        <taxon>Solirubrobacterales</taxon>
        <taxon>Solirubrobacteraceae</taxon>
        <taxon>Solirubrobacter</taxon>
    </lineage>
</organism>
<dbReference type="InterPro" id="IPR036291">
    <property type="entry name" value="NAD(P)-bd_dom_sf"/>
</dbReference>
<dbReference type="CDD" id="cd05233">
    <property type="entry name" value="SDR_c"/>
    <property type="match status" value="1"/>
</dbReference>
<evidence type="ECO:0000313" key="3">
    <source>
        <dbReference type="EMBL" id="RKQ84952.1"/>
    </source>
</evidence>
<dbReference type="RefSeq" id="WP_147448108.1">
    <property type="nucleotide sequence ID" value="NZ_RBIL01000003.1"/>
</dbReference>
<dbReference type="EMBL" id="RBIL01000003">
    <property type="protein sequence ID" value="RKQ84952.1"/>
    <property type="molecule type" value="Genomic_DNA"/>
</dbReference>
<keyword evidence="4" id="KW-1185">Reference proteome</keyword>
<dbReference type="GO" id="GO:0048038">
    <property type="term" value="F:quinone binding"/>
    <property type="evidence" value="ECO:0007669"/>
    <property type="project" value="TreeGrafter"/>
</dbReference>
<gene>
    <name evidence="3" type="ORF">C8N24_6583</name>
</gene>
<dbReference type="PANTHER" id="PTHR42760:SF133">
    <property type="entry name" value="3-OXOACYL-[ACYL-CARRIER-PROTEIN] REDUCTASE"/>
    <property type="match status" value="1"/>
</dbReference>
<evidence type="ECO:0000256" key="2">
    <source>
        <dbReference type="ARBA" id="ARBA00023002"/>
    </source>
</evidence>
<name>A0A660KWX4_9ACTN</name>
<keyword evidence="2" id="KW-0560">Oxidoreductase</keyword>
<dbReference type="InterPro" id="IPR002347">
    <property type="entry name" value="SDR_fam"/>
</dbReference>
<proteinExistence type="inferred from homology"/>
<dbReference type="PRINTS" id="PR00081">
    <property type="entry name" value="GDHRDH"/>
</dbReference>
<protein>
    <submittedName>
        <fullName evidence="3">NAD(P)-dependent dehydrogenase (Short-subunit alcohol dehydrogenase family)</fullName>
    </submittedName>
</protein>
<dbReference type="InterPro" id="IPR020904">
    <property type="entry name" value="Sc_DH/Rdtase_CS"/>
</dbReference>
<dbReference type="GO" id="GO:0006633">
    <property type="term" value="P:fatty acid biosynthetic process"/>
    <property type="evidence" value="ECO:0007669"/>
    <property type="project" value="TreeGrafter"/>
</dbReference>
<reference evidence="3 4" key="1">
    <citation type="submission" date="2018-10" db="EMBL/GenBank/DDBJ databases">
        <title>Genomic Encyclopedia of Archaeal and Bacterial Type Strains, Phase II (KMG-II): from individual species to whole genera.</title>
        <authorList>
            <person name="Goeker M."/>
        </authorList>
    </citation>
    <scope>NUCLEOTIDE SEQUENCE [LARGE SCALE GENOMIC DNA]</scope>
    <source>
        <strain evidence="3 4">DSM 14954</strain>
    </source>
</reference>
<evidence type="ECO:0000313" key="4">
    <source>
        <dbReference type="Proteomes" id="UP000278962"/>
    </source>
</evidence>
<dbReference type="PANTHER" id="PTHR42760">
    <property type="entry name" value="SHORT-CHAIN DEHYDROGENASES/REDUCTASES FAMILY MEMBER"/>
    <property type="match status" value="1"/>
</dbReference>
<evidence type="ECO:0000256" key="1">
    <source>
        <dbReference type="ARBA" id="ARBA00006484"/>
    </source>
</evidence>
<dbReference type="NCBIfam" id="NF005559">
    <property type="entry name" value="PRK07231.1"/>
    <property type="match status" value="1"/>
</dbReference>
<dbReference type="OrthoDB" id="9803333at2"/>
<dbReference type="FunFam" id="3.40.50.720:FF:000084">
    <property type="entry name" value="Short-chain dehydrogenase reductase"/>
    <property type="match status" value="1"/>
</dbReference>
<dbReference type="Pfam" id="PF13561">
    <property type="entry name" value="adh_short_C2"/>
    <property type="match status" value="1"/>
</dbReference>
<dbReference type="GO" id="GO:0016616">
    <property type="term" value="F:oxidoreductase activity, acting on the CH-OH group of donors, NAD or NADP as acceptor"/>
    <property type="evidence" value="ECO:0007669"/>
    <property type="project" value="TreeGrafter"/>
</dbReference>
<comment type="caution">
    <text evidence="3">The sequence shown here is derived from an EMBL/GenBank/DDBJ whole genome shotgun (WGS) entry which is preliminary data.</text>
</comment>
<dbReference type="AlphaFoldDB" id="A0A660KWX4"/>
<accession>A0A660KWX4</accession>
<comment type="similarity">
    <text evidence="1">Belongs to the short-chain dehydrogenases/reductases (SDR) family.</text>
</comment>
<dbReference type="PRINTS" id="PR00080">
    <property type="entry name" value="SDRFAMILY"/>
</dbReference>
<dbReference type="Proteomes" id="UP000278962">
    <property type="component" value="Unassembled WGS sequence"/>
</dbReference>
<dbReference type="Gene3D" id="3.40.50.720">
    <property type="entry name" value="NAD(P)-binding Rossmann-like Domain"/>
    <property type="match status" value="1"/>
</dbReference>
<dbReference type="SUPFAM" id="SSF51735">
    <property type="entry name" value="NAD(P)-binding Rossmann-fold domains"/>
    <property type="match status" value="1"/>
</dbReference>
<sequence>MSRAALITGGGTGIGAAAARALAAEGFDVVVTGRRREPLEAVAAETGATVVTGDIVTDAPRIVEEAVAAYGGLHVVVNNAGVIRRNRRLHEIELETWDEQLASNLTGHFRILHAALPHLLAAEGDRSIVNVGSTLAHKLVPGIGAYAAAKGGIVSLTKALAVEYGPDGIRANAVMPAVVKTDLAYAERPDFDERADAMAQAYPTRRLGESADVAAAIAWLASPRAGWITGTVLDVDGGFSVT</sequence>